<dbReference type="EMBL" id="JAVREL010000003">
    <property type="protein sequence ID" value="MDT0342630.1"/>
    <property type="molecule type" value="Genomic_DNA"/>
</dbReference>
<comment type="caution">
    <text evidence="2">The sequence shown here is derived from an EMBL/GenBank/DDBJ whole genome shotgun (WGS) entry which is preliminary data.</text>
</comment>
<organism evidence="2 3">
    <name type="scientific">Streptomyces litchfieldiae</name>
    <dbReference type="NCBI Taxonomy" id="3075543"/>
    <lineage>
        <taxon>Bacteria</taxon>
        <taxon>Bacillati</taxon>
        <taxon>Actinomycetota</taxon>
        <taxon>Actinomycetes</taxon>
        <taxon>Kitasatosporales</taxon>
        <taxon>Streptomycetaceae</taxon>
        <taxon>Streptomyces</taxon>
    </lineage>
</organism>
<keyword evidence="1" id="KW-0472">Membrane</keyword>
<keyword evidence="1" id="KW-0812">Transmembrane</keyword>
<dbReference type="RefSeq" id="WP_311703745.1">
    <property type="nucleotide sequence ID" value="NZ_JAVREL010000003.1"/>
</dbReference>
<evidence type="ECO:0008006" key="4">
    <source>
        <dbReference type="Google" id="ProtNLM"/>
    </source>
</evidence>
<dbReference type="Proteomes" id="UP001183246">
    <property type="component" value="Unassembled WGS sequence"/>
</dbReference>
<accession>A0ABU2MMA7</accession>
<feature type="transmembrane region" description="Helical" evidence="1">
    <location>
        <begin position="372"/>
        <end position="395"/>
    </location>
</feature>
<protein>
    <recommendedName>
        <fullName evidence="4">PqqD family protein</fullName>
    </recommendedName>
</protein>
<feature type="transmembrane region" description="Helical" evidence="1">
    <location>
        <begin position="331"/>
        <end position="352"/>
    </location>
</feature>
<feature type="transmembrane region" description="Helical" evidence="1">
    <location>
        <begin position="151"/>
        <end position="174"/>
    </location>
</feature>
<proteinExistence type="predicted"/>
<feature type="transmembrane region" description="Helical" evidence="1">
    <location>
        <begin position="252"/>
        <end position="271"/>
    </location>
</feature>
<evidence type="ECO:0000256" key="1">
    <source>
        <dbReference type="SAM" id="Phobius"/>
    </source>
</evidence>
<keyword evidence="3" id="KW-1185">Reference proteome</keyword>
<feature type="transmembrane region" description="Helical" evidence="1">
    <location>
        <begin position="117"/>
        <end position="139"/>
    </location>
</feature>
<evidence type="ECO:0000313" key="2">
    <source>
        <dbReference type="EMBL" id="MDT0342630.1"/>
    </source>
</evidence>
<keyword evidence="1" id="KW-1133">Transmembrane helix</keyword>
<evidence type="ECO:0000313" key="3">
    <source>
        <dbReference type="Proteomes" id="UP001183246"/>
    </source>
</evidence>
<feature type="transmembrane region" description="Helical" evidence="1">
    <location>
        <begin position="219"/>
        <end position="240"/>
    </location>
</feature>
<name>A0ABU2MMA7_9ACTN</name>
<sequence length="409" mass="43263">MTVPPTPLVGPRSRVRLHDIAMRPDGEEWIVGRMATGTFVAVPEIGARAIRLLGDGAPVGEVNRRLAAECGDDPDIAAFVTDLVALEFVAEIDGLPVPTAEPPRPSLPWIEPRHVAFALRPGPAVAVGALILAGAAALVRRPELVPGHRDVLWSSHGSLVLLTVAAAGWALLLLHELAHLVTARAAGVPARLRLGTRLHFLVMQTDMSGIEMSPRRHRLTAYLAGIAVNLAVAATAILLLASPLPRGAAADALAALIPLALLPLSFQLMVFMRTDIYFVLQDLTGCRNLFGDGTAYARYLAHRAAHAARGRRGPPPSDPSARLPARERTAVRWYSAVLVSGTALCLAAFALLTLPVEAALLATAGERLAGDGIAAAVDGAVVVTLLVGGHALWAVTKWRARRRVTAPRR</sequence>
<reference evidence="3" key="1">
    <citation type="submission" date="2023-07" db="EMBL/GenBank/DDBJ databases">
        <title>30 novel species of actinomycetes from the DSMZ collection.</title>
        <authorList>
            <person name="Nouioui I."/>
        </authorList>
    </citation>
    <scope>NUCLEOTIDE SEQUENCE [LARGE SCALE GENOMIC DNA]</scope>
    <source>
        <strain evidence="3">DSM 44938</strain>
    </source>
</reference>
<gene>
    <name evidence="2" type="ORF">RM590_08325</name>
</gene>